<dbReference type="Pfam" id="PF01979">
    <property type="entry name" value="Amidohydro_1"/>
    <property type="match status" value="1"/>
</dbReference>
<dbReference type="Gene3D" id="3.20.20.140">
    <property type="entry name" value="Metal-dependent hydrolases"/>
    <property type="match status" value="1"/>
</dbReference>
<dbReference type="EMBL" id="JBGOSP010000001">
    <property type="protein sequence ID" value="MFA3834761.1"/>
    <property type="molecule type" value="Genomic_DNA"/>
</dbReference>
<dbReference type="SUPFAM" id="SSF51556">
    <property type="entry name" value="Metallo-dependent hydrolases"/>
    <property type="match status" value="1"/>
</dbReference>
<dbReference type="Gene3D" id="2.30.40.10">
    <property type="entry name" value="Urease, subunit C, domain 1"/>
    <property type="match status" value="1"/>
</dbReference>
<comment type="caution">
    <text evidence="2">The sequence shown here is derived from an EMBL/GenBank/DDBJ whole genome shotgun (WGS) entry which is preliminary data.</text>
</comment>
<dbReference type="PANTHER" id="PTHR43135:SF3">
    <property type="entry name" value="ALPHA-D-RIBOSE 1-METHYLPHOSPHONATE 5-TRIPHOSPHATE DIPHOSPHATASE"/>
    <property type="match status" value="1"/>
</dbReference>
<organism evidence="2 3">
    <name type="scientific">Streptomyces aureus</name>
    <dbReference type="NCBI Taxonomy" id="193461"/>
    <lineage>
        <taxon>Bacteria</taxon>
        <taxon>Bacillati</taxon>
        <taxon>Actinomycetota</taxon>
        <taxon>Actinomycetes</taxon>
        <taxon>Kitasatosporales</taxon>
        <taxon>Streptomycetaceae</taxon>
        <taxon>Streptomyces</taxon>
    </lineage>
</organism>
<proteinExistence type="predicted"/>
<protein>
    <submittedName>
        <fullName evidence="2">Amidohydrolase family protein</fullName>
    </submittedName>
</protein>
<name>A0ABV4S963_9ACTN</name>
<reference evidence="2 3" key="1">
    <citation type="submission" date="2024-08" db="EMBL/GenBank/DDBJ databases">
        <title>Genome sequence of Streptomyces aureus CACIA-1.46HGO.</title>
        <authorList>
            <person name="Evangelista-Martinez Z."/>
        </authorList>
    </citation>
    <scope>NUCLEOTIDE SEQUENCE [LARGE SCALE GENOMIC DNA]</scope>
    <source>
        <strain evidence="2 3">CACIA-1.46HGO</strain>
    </source>
</reference>
<sequence length="400" mass="41716">MSSRKLITAARVVTGPGGRCVEDGAVLTDGDTVVAAGRRAEVEALADGRDERIALPGTTVLPGLVDAHVHLVFDAGTDPVGTLEGQDDQGLLAVMRERAARLVASGVTTVRDLGDRGRLTLRLREEIESGAVPGPRIVAATTPVTPKGGHCWFLGGEVGSERELRDLVRRNAELGADVIKVMATGGALTRGGPATWQAQFGAAELAVVVEEARGAGLPVAAHAHGTAGIEAAVTAGVDTLEHCTWMTEDGNDLRADVLDAIVERGIRVCPTVSPHWRMLPTVFGAERAERLFGQVRTMAERGVRFIAGTDAGVQRAGFGGLRQSLTFFEHIGMPAPRVLDMATTEAADALGAGGRAGVLAPGRPADLIAVSGDPRAGLEALTDLRFVMSRGELIPPQRAV</sequence>
<keyword evidence="3" id="KW-1185">Reference proteome</keyword>
<dbReference type="InterPro" id="IPR051781">
    <property type="entry name" value="Metallo-dep_Hydrolase"/>
</dbReference>
<dbReference type="InterPro" id="IPR006680">
    <property type="entry name" value="Amidohydro-rel"/>
</dbReference>
<dbReference type="PANTHER" id="PTHR43135">
    <property type="entry name" value="ALPHA-D-RIBOSE 1-METHYLPHOSPHONATE 5-TRIPHOSPHATE DIPHOSPHATASE"/>
    <property type="match status" value="1"/>
</dbReference>
<dbReference type="InterPro" id="IPR011059">
    <property type="entry name" value="Metal-dep_hydrolase_composite"/>
</dbReference>
<evidence type="ECO:0000259" key="1">
    <source>
        <dbReference type="Pfam" id="PF01979"/>
    </source>
</evidence>
<dbReference type="RefSeq" id="WP_372560877.1">
    <property type="nucleotide sequence ID" value="NZ_JBGOSP010000001.1"/>
</dbReference>
<evidence type="ECO:0000313" key="3">
    <source>
        <dbReference type="Proteomes" id="UP001571476"/>
    </source>
</evidence>
<dbReference type="Proteomes" id="UP001571476">
    <property type="component" value="Unassembled WGS sequence"/>
</dbReference>
<dbReference type="SUPFAM" id="SSF51338">
    <property type="entry name" value="Composite domain of metallo-dependent hydrolases"/>
    <property type="match status" value="2"/>
</dbReference>
<evidence type="ECO:0000313" key="2">
    <source>
        <dbReference type="EMBL" id="MFA3834761.1"/>
    </source>
</evidence>
<dbReference type="InterPro" id="IPR032466">
    <property type="entry name" value="Metal_Hydrolase"/>
</dbReference>
<gene>
    <name evidence="2" type="ORF">ACEG43_00960</name>
</gene>
<accession>A0ABV4S963</accession>
<feature type="domain" description="Amidohydrolase-related" evidence="1">
    <location>
        <begin position="59"/>
        <end position="391"/>
    </location>
</feature>